<evidence type="ECO:0000313" key="2">
    <source>
        <dbReference type="EMBL" id="MUH71900.1"/>
    </source>
</evidence>
<dbReference type="AlphaFoldDB" id="A0A6N8FAB1"/>
<name>A0A6N8FAB1_9GAMM</name>
<evidence type="ECO:0008006" key="4">
    <source>
        <dbReference type="Google" id="ProtNLM"/>
    </source>
</evidence>
<sequence>MNCSKIKLLIPGLVLLLLSGCSEEQETIPTYTIEASTLSVNVPGAGHLEAASSQVINSPGRQPMTIAWLAEEYKDVKKGELIVKFDGEKLSIDSRNEQLDMMLIEKDIGKKVTEKNKLETEVDAEKEFVSEEFEFAKSYSVDDLRIYSQLEIIESIENTEFLSAKDEFLDWKKGSISEQSQSAVDVLDIQKMAINPN</sequence>
<comment type="caution">
    <text evidence="2">The sequence shown here is derived from an EMBL/GenBank/DDBJ whole genome shotgun (WGS) entry which is preliminary data.</text>
</comment>
<dbReference type="EMBL" id="WOCD01000003">
    <property type="protein sequence ID" value="MUH71900.1"/>
    <property type="molecule type" value="Genomic_DNA"/>
</dbReference>
<evidence type="ECO:0000256" key="1">
    <source>
        <dbReference type="SAM" id="SignalP"/>
    </source>
</evidence>
<dbReference type="RefSeq" id="WP_155695086.1">
    <property type="nucleotide sequence ID" value="NZ_WOCD01000003.1"/>
</dbReference>
<reference evidence="2 3" key="1">
    <citation type="submission" date="2019-11" db="EMBL/GenBank/DDBJ databases">
        <title>P. haliotis isolates from Z. marina roots.</title>
        <authorList>
            <person name="Cohen M."/>
            <person name="Jospin G."/>
            <person name="Eisen J.A."/>
            <person name="Coil D.A."/>
        </authorList>
    </citation>
    <scope>NUCLEOTIDE SEQUENCE [LARGE SCALE GENOMIC DNA]</scope>
    <source>
        <strain evidence="2 3">UCD-MCMsp1aY</strain>
    </source>
</reference>
<feature type="signal peptide" evidence="1">
    <location>
        <begin position="1"/>
        <end position="24"/>
    </location>
</feature>
<gene>
    <name evidence="2" type="ORF">GNP35_05100</name>
</gene>
<dbReference type="Proteomes" id="UP000439994">
    <property type="component" value="Unassembled WGS sequence"/>
</dbReference>
<evidence type="ECO:0000313" key="3">
    <source>
        <dbReference type="Proteomes" id="UP000439994"/>
    </source>
</evidence>
<protein>
    <recommendedName>
        <fullName evidence="4">Biotin/lipoyl-binding protein</fullName>
    </recommendedName>
</protein>
<feature type="chain" id="PRO_5026751433" description="Biotin/lipoyl-binding protein" evidence="1">
    <location>
        <begin position="25"/>
        <end position="197"/>
    </location>
</feature>
<dbReference type="PROSITE" id="PS51257">
    <property type="entry name" value="PROKAR_LIPOPROTEIN"/>
    <property type="match status" value="1"/>
</dbReference>
<dbReference type="OrthoDB" id="8738918at2"/>
<organism evidence="2 3">
    <name type="scientific">Psychrosphaera haliotis</name>
    <dbReference type="NCBI Taxonomy" id="555083"/>
    <lineage>
        <taxon>Bacteria</taxon>
        <taxon>Pseudomonadati</taxon>
        <taxon>Pseudomonadota</taxon>
        <taxon>Gammaproteobacteria</taxon>
        <taxon>Alteromonadales</taxon>
        <taxon>Pseudoalteromonadaceae</taxon>
        <taxon>Psychrosphaera</taxon>
    </lineage>
</organism>
<accession>A0A6N8FAB1</accession>
<keyword evidence="3" id="KW-1185">Reference proteome</keyword>
<keyword evidence="1" id="KW-0732">Signal</keyword>
<proteinExistence type="predicted"/>